<evidence type="ECO:0000256" key="9">
    <source>
        <dbReference type="SAM" id="MobiDB-lite"/>
    </source>
</evidence>
<feature type="compositionally biased region" description="Low complexity" evidence="9">
    <location>
        <begin position="8"/>
        <end position="48"/>
    </location>
</feature>
<dbReference type="InterPro" id="IPR018247">
    <property type="entry name" value="EF_Hand_1_Ca_BS"/>
</dbReference>
<dbReference type="GO" id="GO:0005886">
    <property type="term" value="C:plasma membrane"/>
    <property type="evidence" value="ECO:0007669"/>
    <property type="project" value="TreeGrafter"/>
</dbReference>
<evidence type="ECO:0000256" key="5">
    <source>
        <dbReference type="ARBA" id="ARBA00022989"/>
    </source>
</evidence>
<evidence type="ECO:0000256" key="10">
    <source>
        <dbReference type="SAM" id="Phobius"/>
    </source>
</evidence>
<dbReference type="InterPro" id="IPR003280">
    <property type="entry name" value="2pore_dom_K_chnl"/>
</dbReference>
<dbReference type="PROSITE" id="PS50222">
    <property type="entry name" value="EF_HAND_2"/>
    <property type="match status" value="2"/>
</dbReference>
<keyword evidence="6" id="KW-0406">Ion transport</keyword>
<dbReference type="GO" id="GO:0015271">
    <property type="term" value="F:outward rectifier potassium channel activity"/>
    <property type="evidence" value="ECO:0007669"/>
    <property type="project" value="TreeGrafter"/>
</dbReference>
<dbReference type="Gene3D" id="1.10.287.70">
    <property type="match status" value="2"/>
</dbReference>
<evidence type="ECO:0000256" key="3">
    <source>
        <dbReference type="ARBA" id="ARBA00022692"/>
    </source>
</evidence>
<reference evidence="12" key="2">
    <citation type="journal article" date="2023" name="Microbiol Resour">
        <title>Decontamination and Annotation of the Draft Genome Sequence of the Oomycete Lagenidium giganteum ARSEF 373.</title>
        <authorList>
            <person name="Morgan W.R."/>
            <person name="Tartar A."/>
        </authorList>
    </citation>
    <scope>NUCLEOTIDE SEQUENCE</scope>
    <source>
        <strain evidence="12">ARSEF 373</strain>
    </source>
</reference>
<evidence type="ECO:0000256" key="7">
    <source>
        <dbReference type="ARBA" id="ARBA00023136"/>
    </source>
</evidence>
<evidence type="ECO:0000256" key="1">
    <source>
        <dbReference type="ARBA" id="ARBA00004141"/>
    </source>
</evidence>
<dbReference type="Proteomes" id="UP001146120">
    <property type="component" value="Unassembled WGS sequence"/>
</dbReference>
<accession>A0AAV2ZAV0</accession>
<dbReference type="GO" id="GO:0005737">
    <property type="term" value="C:cytoplasm"/>
    <property type="evidence" value="ECO:0007669"/>
    <property type="project" value="UniProtKB-ARBA"/>
</dbReference>
<sequence length="393" mass="42727">MVGATAMVSATTDVSTPTTAPASPNTNFRLRSASSSSDSNSASRRNSAFDVPSVHGHNHGANGMAPKGIIQGAEEERQHKVNLRDNLISLFLVASYIAVAILFYHYVEGWPVLDCVYFSIVIVTTVGYGDVAPVTVAGKAFTIFFAFYGIATIGMALGRLATWFLERQKVIAKRATQKLMENLAAKIVLDPALVKESSLAAPVKTHNSKKKSRPPKWQRVLFSDSNKTIVWALLPIFLSIGGGVVIGAIEGWPVLDCFYYAVITITTIGFGDLSPKSEAGRIVAIFFLPLSVISVAHGIGSIIEEIGRCSVMKQKISMKDLIAMDSDGDGKVTKMEYLRYMLVKLGKADDDDITGILAQFDKLDKDGSGELDKDDLERLDRELERANIHQHDA</sequence>
<evidence type="ECO:0000256" key="2">
    <source>
        <dbReference type="ARBA" id="ARBA00022448"/>
    </source>
</evidence>
<keyword evidence="2" id="KW-0813">Transport</keyword>
<feature type="transmembrane region" description="Helical" evidence="10">
    <location>
        <begin position="282"/>
        <end position="303"/>
    </location>
</feature>
<feature type="transmembrane region" description="Helical" evidence="10">
    <location>
        <begin position="143"/>
        <end position="165"/>
    </location>
</feature>
<dbReference type="EMBL" id="DAKRPA010000007">
    <property type="protein sequence ID" value="DBA04556.1"/>
    <property type="molecule type" value="Genomic_DNA"/>
</dbReference>
<keyword evidence="3 10" id="KW-0812">Transmembrane</keyword>
<dbReference type="Pfam" id="PF13202">
    <property type="entry name" value="EF-hand_5"/>
    <property type="match status" value="2"/>
</dbReference>
<dbReference type="InterPro" id="IPR013099">
    <property type="entry name" value="K_chnl_dom"/>
</dbReference>
<comment type="subcellular location">
    <subcellularLocation>
        <location evidence="1">Membrane</location>
        <topology evidence="1">Multi-pass membrane protein</topology>
    </subcellularLocation>
</comment>
<dbReference type="Gene3D" id="1.10.238.10">
    <property type="entry name" value="EF-hand"/>
    <property type="match status" value="1"/>
</dbReference>
<feature type="region of interest" description="Disordered" evidence="9">
    <location>
        <begin position="1"/>
        <end position="49"/>
    </location>
</feature>
<dbReference type="SUPFAM" id="SSF47473">
    <property type="entry name" value="EF-hand"/>
    <property type="match status" value="1"/>
</dbReference>
<feature type="transmembrane region" description="Helical" evidence="10">
    <location>
        <begin position="87"/>
        <end position="107"/>
    </location>
</feature>
<keyword evidence="8" id="KW-0407">Ion channel</keyword>
<comment type="caution">
    <text evidence="12">The sequence shown here is derived from an EMBL/GenBank/DDBJ whole genome shotgun (WGS) entry which is preliminary data.</text>
</comment>
<protein>
    <recommendedName>
        <fullName evidence="11">EF-hand domain-containing protein</fullName>
    </recommendedName>
</protein>
<dbReference type="InterPro" id="IPR011992">
    <property type="entry name" value="EF-hand-dom_pair"/>
</dbReference>
<dbReference type="PANTHER" id="PTHR11003">
    <property type="entry name" value="POTASSIUM CHANNEL, SUBFAMILY K"/>
    <property type="match status" value="1"/>
</dbReference>
<dbReference type="PANTHER" id="PTHR11003:SF291">
    <property type="entry name" value="IP11374P"/>
    <property type="match status" value="1"/>
</dbReference>
<dbReference type="Pfam" id="PF07885">
    <property type="entry name" value="Ion_trans_2"/>
    <property type="match status" value="2"/>
</dbReference>
<dbReference type="SUPFAM" id="SSF81324">
    <property type="entry name" value="Voltage-gated potassium channels"/>
    <property type="match status" value="2"/>
</dbReference>
<proteinExistence type="predicted"/>
<reference evidence="12" key="1">
    <citation type="submission" date="2022-11" db="EMBL/GenBank/DDBJ databases">
        <authorList>
            <person name="Morgan W.R."/>
            <person name="Tartar A."/>
        </authorList>
    </citation>
    <scope>NUCLEOTIDE SEQUENCE</scope>
    <source>
        <strain evidence="12">ARSEF 373</strain>
    </source>
</reference>
<feature type="domain" description="EF-hand" evidence="11">
    <location>
        <begin position="351"/>
        <end position="386"/>
    </location>
</feature>
<evidence type="ECO:0000313" key="13">
    <source>
        <dbReference type="Proteomes" id="UP001146120"/>
    </source>
</evidence>
<evidence type="ECO:0000313" key="12">
    <source>
        <dbReference type="EMBL" id="DBA04556.1"/>
    </source>
</evidence>
<dbReference type="GO" id="GO:0030322">
    <property type="term" value="P:stabilization of membrane potential"/>
    <property type="evidence" value="ECO:0007669"/>
    <property type="project" value="TreeGrafter"/>
</dbReference>
<keyword evidence="7 10" id="KW-0472">Membrane</keyword>
<name>A0AAV2ZAV0_9STRA</name>
<gene>
    <name evidence="12" type="ORF">N0F65_011104</name>
</gene>
<dbReference type="InterPro" id="IPR002048">
    <property type="entry name" value="EF_hand_dom"/>
</dbReference>
<feature type="domain" description="EF-hand" evidence="11">
    <location>
        <begin position="312"/>
        <end position="347"/>
    </location>
</feature>
<keyword evidence="5 10" id="KW-1133">Transmembrane helix</keyword>
<evidence type="ECO:0000256" key="4">
    <source>
        <dbReference type="ARBA" id="ARBA00022837"/>
    </source>
</evidence>
<dbReference type="GO" id="GO:0022841">
    <property type="term" value="F:potassium ion leak channel activity"/>
    <property type="evidence" value="ECO:0007669"/>
    <property type="project" value="TreeGrafter"/>
</dbReference>
<evidence type="ECO:0000256" key="8">
    <source>
        <dbReference type="ARBA" id="ARBA00023303"/>
    </source>
</evidence>
<organism evidence="12 13">
    <name type="scientific">Lagenidium giganteum</name>
    <dbReference type="NCBI Taxonomy" id="4803"/>
    <lineage>
        <taxon>Eukaryota</taxon>
        <taxon>Sar</taxon>
        <taxon>Stramenopiles</taxon>
        <taxon>Oomycota</taxon>
        <taxon>Peronosporomycetes</taxon>
        <taxon>Pythiales</taxon>
        <taxon>Pythiaceae</taxon>
    </lineage>
</organism>
<feature type="transmembrane region" description="Helical" evidence="10">
    <location>
        <begin position="229"/>
        <end position="252"/>
    </location>
</feature>
<dbReference type="AlphaFoldDB" id="A0AAV2ZAV0"/>
<dbReference type="GO" id="GO:0005509">
    <property type="term" value="F:calcium ion binding"/>
    <property type="evidence" value="ECO:0007669"/>
    <property type="project" value="InterPro"/>
</dbReference>
<keyword evidence="13" id="KW-1185">Reference proteome</keyword>
<keyword evidence="4" id="KW-0106">Calcium</keyword>
<evidence type="ECO:0000256" key="6">
    <source>
        <dbReference type="ARBA" id="ARBA00023065"/>
    </source>
</evidence>
<dbReference type="PRINTS" id="PR01333">
    <property type="entry name" value="2POREKCHANEL"/>
</dbReference>
<dbReference type="PROSITE" id="PS00018">
    <property type="entry name" value="EF_HAND_1"/>
    <property type="match status" value="2"/>
</dbReference>
<evidence type="ECO:0000259" key="11">
    <source>
        <dbReference type="PROSITE" id="PS50222"/>
    </source>
</evidence>